<protein>
    <submittedName>
        <fullName evidence="1">Uncharacterized protein</fullName>
    </submittedName>
</protein>
<dbReference type="EMBL" id="ML736750">
    <property type="protein sequence ID" value="KAE8407031.1"/>
    <property type="molecule type" value="Genomic_DNA"/>
</dbReference>
<proteinExistence type="predicted"/>
<evidence type="ECO:0000313" key="2">
    <source>
        <dbReference type="Proteomes" id="UP000325579"/>
    </source>
</evidence>
<dbReference type="RefSeq" id="XP_031944350.1">
    <property type="nucleotide sequence ID" value="XM_032081228.1"/>
</dbReference>
<reference evidence="1 2" key="1">
    <citation type="submission" date="2019-04" db="EMBL/GenBank/DDBJ databases">
        <authorList>
            <consortium name="DOE Joint Genome Institute"/>
            <person name="Mondo S."/>
            <person name="Kjaerbolling I."/>
            <person name="Vesth T."/>
            <person name="Frisvad J.C."/>
            <person name="Nybo J.L."/>
            <person name="Theobald S."/>
            <person name="Kildgaard S."/>
            <person name="Isbrandt T."/>
            <person name="Kuo A."/>
            <person name="Sato A."/>
            <person name="Lyhne E.K."/>
            <person name="Kogle M.E."/>
            <person name="Wiebenga A."/>
            <person name="Kun R.S."/>
            <person name="Lubbers R.J."/>
            <person name="Makela M.R."/>
            <person name="Barry K."/>
            <person name="Chovatia M."/>
            <person name="Clum A."/>
            <person name="Daum C."/>
            <person name="Haridas S."/>
            <person name="He G."/>
            <person name="LaButti K."/>
            <person name="Lipzen A."/>
            <person name="Riley R."/>
            <person name="Salamov A."/>
            <person name="Simmons B.A."/>
            <person name="Magnuson J.K."/>
            <person name="Henrissat B."/>
            <person name="Mortensen U.H."/>
            <person name="Larsen T.O."/>
            <person name="Devries R.P."/>
            <person name="Grigoriev I.V."/>
            <person name="Machida M."/>
            <person name="Baker S.E."/>
            <person name="Andersen M.R."/>
            <person name="Cantor M.N."/>
            <person name="Hua S.X."/>
        </authorList>
    </citation>
    <scope>NUCLEOTIDE SEQUENCE [LARGE SCALE GENOMIC DNA]</scope>
    <source>
        <strain evidence="1 2">CBS 119388</strain>
    </source>
</reference>
<sequence>MLFAEWVSRDVLPEAASLDEATHSSTQAHLFLTGRGSLILHLLPMSDVRRGEARVL</sequence>
<dbReference type="GeneID" id="43665919"/>
<dbReference type="AlphaFoldDB" id="A0A5N7DKP8"/>
<name>A0A5N7DKP8_9EURO</name>
<keyword evidence="2" id="KW-1185">Reference proteome</keyword>
<evidence type="ECO:0000313" key="1">
    <source>
        <dbReference type="EMBL" id="KAE8407031.1"/>
    </source>
</evidence>
<gene>
    <name evidence="1" type="ORF">BDV37DRAFT_241771</name>
</gene>
<dbReference type="Proteomes" id="UP000325579">
    <property type="component" value="Unassembled WGS sequence"/>
</dbReference>
<accession>A0A5N7DKP8</accession>
<organism evidence="1 2">
    <name type="scientific">Aspergillus pseudonomiae</name>
    <dbReference type="NCBI Taxonomy" id="1506151"/>
    <lineage>
        <taxon>Eukaryota</taxon>
        <taxon>Fungi</taxon>
        <taxon>Dikarya</taxon>
        <taxon>Ascomycota</taxon>
        <taxon>Pezizomycotina</taxon>
        <taxon>Eurotiomycetes</taxon>
        <taxon>Eurotiomycetidae</taxon>
        <taxon>Eurotiales</taxon>
        <taxon>Aspergillaceae</taxon>
        <taxon>Aspergillus</taxon>
        <taxon>Aspergillus subgen. Circumdati</taxon>
    </lineage>
</organism>